<dbReference type="Proteomes" id="UP001182908">
    <property type="component" value="Chromosome"/>
</dbReference>
<evidence type="ECO:0000313" key="4">
    <source>
        <dbReference type="Proteomes" id="UP001182908"/>
    </source>
</evidence>
<dbReference type="Gene3D" id="3.40.50.11010">
    <property type="match status" value="1"/>
</dbReference>
<evidence type="ECO:0000256" key="2">
    <source>
        <dbReference type="ARBA" id="ARBA00022679"/>
    </source>
</evidence>
<dbReference type="GeneID" id="84233010"/>
<dbReference type="RefSeq" id="WP_309310193.1">
    <property type="nucleotide sequence ID" value="NZ_CP133592.1"/>
</dbReference>
<protein>
    <submittedName>
        <fullName evidence="3">Glycosyltransferase</fullName>
        <ecNumber evidence="3">2.4.-.-</ecNumber>
    </submittedName>
</protein>
<evidence type="ECO:0000256" key="1">
    <source>
        <dbReference type="ARBA" id="ARBA00022676"/>
    </source>
</evidence>
<keyword evidence="1 3" id="KW-0328">Glycosyltransferase</keyword>
<proteinExistence type="predicted"/>
<sequence>MVESQNQLVDIVFFSDIFWDALWQRHHHLLTRFPSDWRILFIEPTSIPVLLKEPRRLFVRQENNITIVSLPLIPIIDRIGRLRQINDFFILTWLRVVLKKRKFICSVLFYCEPRFSSLIGKLNEKMVAFDYIDDKLAFSNVPKWMNSYLNRLIDQSDVVFASSTRLYRSVFEYKNSDVFLITNGVDVDHFQKTFEELPVPEDIKKIRKPIIGYIGAIADWVDFDIIAKISKEHPNMSILMVGPQLPNVKSDIDYLKKLPNVYFLGKKPYELLPNYLRHFDICIIPFKVNNLTLSSNPIKFYEYLSAGKKVISVDLPEIKAFENYAYIAKNSSEFIKLIPLIMDKENNIETSLQTMEECTWERKTKTMVDLIVKKLAELNHN</sequence>
<dbReference type="EC" id="2.4.-.-" evidence="3"/>
<dbReference type="SUPFAM" id="SSF53756">
    <property type="entry name" value="UDP-Glycosyltransferase/glycogen phosphorylase"/>
    <property type="match status" value="1"/>
</dbReference>
<dbReference type="Pfam" id="PF13692">
    <property type="entry name" value="Glyco_trans_1_4"/>
    <property type="match status" value="1"/>
</dbReference>
<gene>
    <name evidence="3" type="ORF">RE474_09795</name>
</gene>
<keyword evidence="4" id="KW-1185">Reference proteome</keyword>
<dbReference type="KEGG" id="mseb:RE474_09795"/>
<dbReference type="AlphaFoldDB" id="A0AA51ULV1"/>
<reference evidence="3 4" key="1">
    <citation type="submission" date="2023-08" db="EMBL/GenBank/DDBJ databases">
        <title>Methanolobus mangrovi sp. nov. and Methanolobus sediminis sp. nov, two novel methylotrophic methanogens isolated from mangrove sediments in China.</title>
        <authorList>
            <person name="Zhou J."/>
        </authorList>
    </citation>
    <scope>NUCLEOTIDE SEQUENCE [LARGE SCALE GENOMIC DNA]</scope>
    <source>
        <strain evidence="3 4">FTZ6</strain>
    </source>
</reference>
<evidence type="ECO:0000313" key="3">
    <source>
        <dbReference type="EMBL" id="WMW24380.1"/>
    </source>
</evidence>
<dbReference type="Gene3D" id="3.40.50.2000">
    <property type="entry name" value="Glycogen Phosphorylase B"/>
    <property type="match status" value="1"/>
</dbReference>
<organism evidence="3 4">
    <name type="scientific">Methanolobus sediminis</name>
    <dbReference type="NCBI Taxonomy" id="3072978"/>
    <lineage>
        <taxon>Archaea</taxon>
        <taxon>Methanobacteriati</taxon>
        <taxon>Methanobacteriota</taxon>
        <taxon>Stenosarchaea group</taxon>
        <taxon>Methanomicrobia</taxon>
        <taxon>Methanosarcinales</taxon>
        <taxon>Methanosarcinaceae</taxon>
        <taxon>Methanolobus</taxon>
    </lineage>
</organism>
<keyword evidence="2 3" id="KW-0808">Transferase</keyword>
<dbReference type="GO" id="GO:0016757">
    <property type="term" value="F:glycosyltransferase activity"/>
    <property type="evidence" value="ECO:0007669"/>
    <property type="project" value="UniProtKB-KW"/>
</dbReference>
<accession>A0AA51ULV1</accession>
<dbReference type="PANTHER" id="PTHR12526">
    <property type="entry name" value="GLYCOSYLTRANSFERASE"/>
    <property type="match status" value="1"/>
</dbReference>
<name>A0AA51ULV1_9EURY</name>
<dbReference type="PANTHER" id="PTHR12526:SF629">
    <property type="entry name" value="TEICHURONIC ACID BIOSYNTHESIS GLYCOSYLTRANSFERASE TUAH-RELATED"/>
    <property type="match status" value="1"/>
</dbReference>
<dbReference type="EMBL" id="CP133592">
    <property type="protein sequence ID" value="WMW24380.1"/>
    <property type="molecule type" value="Genomic_DNA"/>
</dbReference>